<dbReference type="GO" id="GO:0030697">
    <property type="term" value="F:tRNA (uracil(54)-C5)-methyltransferase activity, S-adenosyl methionine-dependent"/>
    <property type="evidence" value="ECO:0007669"/>
    <property type="project" value="UniProtKB-EC"/>
</dbReference>
<evidence type="ECO:0000256" key="8">
    <source>
        <dbReference type="PROSITE-ProRule" id="PRU01024"/>
    </source>
</evidence>
<comment type="caution">
    <text evidence="11">The sequence shown here is derived from an EMBL/GenBank/DDBJ whole genome shotgun (WGS) entry which is preliminary data.</text>
</comment>
<evidence type="ECO:0000256" key="2">
    <source>
        <dbReference type="ARBA" id="ARBA00022679"/>
    </source>
</evidence>
<feature type="binding site" evidence="8">
    <location>
        <position position="421"/>
    </location>
    <ligand>
        <name>S-adenosyl-L-methionine</name>
        <dbReference type="ChEBI" id="CHEBI:59789"/>
    </ligand>
</feature>
<comment type="similarity">
    <text evidence="8">Belongs to the class I-like SAM-binding methyltransferase superfamily. RNA M5U methyltransferase family.</text>
</comment>
<feature type="region of interest" description="Disordered" evidence="9">
    <location>
        <begin position="1"/>
        <end position="49"/>
    </location>
</feature>
<evidence type="ECO:0000313" key="11">
    <source>
        <dbReference type="EMBL" id="KAK9887879.1"/>
    </source>
</evidence>
<dbReference type="InterPro" id="IPR012677">
    <property type="entry name" value="Nucleotide-bd_a/b_plait_sf"/>
</dbReference>
<gene>
    <name evidence="11" type="ORF">WA026_000184</name>
</gene>
<sequence length="633" mass="72109">MEIDSSITSDDLKNDQDNVTKQQDELKNNQGNVTKQEDELENGQDNVTKQEDDPFAYLNRAFSNEQFKIVLRNLPAYYGISEFKKLLNDKLKLNSRKIKQANRNARYAFVCFRNAEERDNAMKSLSGYNWKGKTLEVLKAKPSADPFVVKRNQENEESNGEIKRVRRDKSPDTRSPEDRVRESTTPLADVSYEEQLKLKQDNIKKIFEKLTKQLLHSNQELRIWITRQKSLNNGIICPMENVKFADKIDGYRNKCDFSFGINDENKSPMVGFRLASYACGSINVGPVDKLRHVPDEMKLVCKVFEDFAEKSKLEVFNPEIQVGHFRQLTVRLADKQLMLIVGIHPQEMSKEELIDFKKDLVEFFCNGPGKIANVTSLYYETIVKKTSQNDYIPPEHLWGETHNYETILGLKFKISPEAFFQINSRAVEILYQTAIDLAQPKENNTVLDVCCGTGTIGLCFAKYCGQVLGIEIIAKAIADAKENAVLNGITNTTFYVGKAEDLLGSVCYNSQNDDIIAILDPPRAGLHQKAILQIRKVKKIKRVIYVSCNPEGAFKNFLDLGRPESKTLQGEPFVPVKAVPVDMFPHTKHCELVILFERIGVVQERENNSKCETTSTTEELENEEKNENCNNGL</sequence>
<dbReference type="InterPro" id="IPR000504">
    <property type="entry name" value="RRM_dom"/>
</dbReference>
<feature type="active site" description="Nucleophile" evidence="8">
    <location>
        <position position="548"/>
    </location>
</feature>
<dbReference type="Pfam" id="PF05958">
    <property type="entry name" value="tRNA_U5-meth_tr"/>
    <property type="match status" value="1"/>
</dbReference>
<dbReference type="AlphaFoldDB" id="A0AAW1V7I9"/>
<feature type="region of interest" description="Disordered" evidence="9">
    <location>
        <begin position="146"/>
        <end position="186"/>
    </location>
</feature>
<dbReference type="Gene3D" id="3.40.50.150">
    <property type="entry name" value="Vaccinia Virus protein VP39"/>
    <property type="match status" value="1"/>
</dbReference>
<proteinExistence type="inferred from homology"/>
<dbReference type="SUPFAM" id="SSF53335">
    <property type="entry name" value="S-adenosyl-L-methionine-dependent methyltransferases"/>
    <property type="match status" value="1"/>
</dbReference>
<evidence type="ECO:0000256" key="1">
    <source>
        <dbReference type="ARBA" id="ARBA00022603"/>
    </source>
</evidence>
<keyword evidence="2 8" id="KW-0808">Transferase</keyword>
<feature type="compositionally biased region" description="Basic and acidic residues" evidence="9">
    <location>
        <begin position="10"/>
        <end position="27"/>
    </location>
</feature>
<reference evidence="11 12" key="1">
    <citation type="submission" date="2023-03" db="EMBL/GenBank/DDBJ databases">
        <title>Genome insight into feeding habits of ladybird beetles.</title>
        <authorList>
            <person name="Li H.-S."/>
            <person name="Huang Y.-H."/>
            <person name="Pang H."/>
        </authorList>
    </citation>
    <scope>NUCLEOTIDE SEQUENCE [LARGE SCALE GENOMIC DNA]</scope>
    <source>
        <strain evidence="11">SYSU_2023b</strain>
        <tissue evidence="11">Whole body</tissue>
    </source>
</reference>
<keyword evidence="12" id="KW-1185">Reference proteome</keyword>
<evidence type="ECO:0000256" key="4">
    <source>
        <dbReference type="ARBA" id="ARBA00022884"/>
    </source>
</evidence>
<evidence type="ECO:0000256" key="5">
    <source>
        <dbReference type="ARBA" id="ARBA00033763"/>
    </source>
</evidence>
<name>A0AAW1V7I9_9CUCU</name>
<dbReference type="InterPro" id="IPR045850">
    <property type="entry name" value="TRM2_met"/>
</dbReference>
<dbReference type="PROSITE" id="PS50102">
    <property type="entry name" value="RRM"/>
    <property type="match status" value="1"/>
</dbReference>
<dbReference type="EC" id="2.1.1.35" evidence="5"/>
<evidence type="ECO:0000313" key="12">
    <source>
        <dbReference type="Proteomes" id="UP001431783"/>
    </source>
</evidence>
<dbReference type="GO" id="GO:0032259">
    <property type="term" value="P:methylation"/>
    <property type="evidence" value="ECO:0007669"/>
    <property type="project" value="UniProtKB-KW"/>
</dbReference>
<dbReference type="InterPro" id="IPR010280">
    <property type="entry name" value="U5_MeTrfase_fam"/>
</dbReference>
<comment type="catalytic activity">
    <reaction evidence="6">
        <text>uridine(54) in tRNA + S-adenosyl-L-methionine = 5-methyluridine(54) in tRNA + S-adenosyl-L-homocysteine + H(+)</text>
        <dbReference type="Rhea" id="RHEA:42712"/>
        <dbReference type="Rhea" id="RHEA-COMP:10167"/>
        <dbReference type="Rhea" id="RHEA-COMP:10193"/>
        <dbReference type="ChEBI" id="CHEBI:15378"/>
        <dbReference type="ChEBI" id="CHEBI:57856"/>
        <dbReference type="ChEBI" id="CHEBI:59789"/>
        <dbReference type="ChEBI" id="CHEBI:65315"/>
        <dbReference type="ChEBI" id="CHEBI:74447"/>
        <dbReference type="EC" id="2.1.1.35"/>
    </reaction>
    <physiologicalReaction direction="left-to-right" evidence="6">
        <dbReference type="Rhea" id="RHEA:42713"/>
    </physiologicalReaction>
</comment>
<keyword evidence="1 8" id="KW-0489">Methyltransferase</keyword>
<dbReference type="InterPro" id="IPR029063">
    <property type="entry name" value="SAM-dependent_MTases_sf"/>
</dbReference>
<feature type="domain" description="RRM" evidence="10">
    <location>
        <begin position="67"/>
        <end position="142"/>
    </location>
</feature>
<evidence type="ECO:0000256" key="3">
    <source>
        <dbReference type="ARBA" id="ARBA00022691"/>
    </source>
</evidence>
<dbReference type="PROSITE" id="PS51687">
    <property type="entry name" value="SAM_MT_RNA_M5U"/>
    <property type="match status" value="1"/>
</dbReference>
<organism evidence="11 12">
    <name type="scientific">Henosepilachna vigintioctopunctata</name>
    <dbReference type="NCBI Taxonomy" id="420089"/>
    <lineage>
        <taxon>Eukaryota</taxon>
        <taxon>Metazoa</taxon>
        <taxon>Ecdysozoa</taxon>
        <taxon>Arthropoda</taxon>
        <taxon>Hexapoda</taxon>
        <taxon>Insecta</taxon>
        <taxon>Pterygota</taxon>
        <taxon>Neoptera</taxon>
        <taxon>Endopterygota</taxon>
        <taxon>Coleoptera</taxon>
        <taxon>Polyphaga</taxon>
        <taxon>Cucujiformia</taxon>
        <taxon>Coccinelloidea</taxon>
        <taxon>Coccinellidae</taxon>
        <taxon>Epilachninae</taxon>
        <taxon>Epilachnini</taxon>
        <taxon>Henosepilachna</taxon>
    </lineage>
</organism>
<dbReference type="Gene3D" id="3.30.70.330">
    <property type="match status" value="1"/>
</dbReference>
<dbReference type="Proteomes" id="UP001431783">
    <property type="component" value="Unassembled WGS sequence"/>
</dbReference>
<feature type="region of interest" description="Disordered" evidence="9">
    <location>
        <begin position="607"/>
        <end position="633"/>
    </location>
</feature>
<keyword evidence="4 7" id="KW-0694">RNA-binding</keyword>
<feature type="binding site" evidence="8">
    <location>
        <position position="471"/>
    </location>
    <ligand>
        <name>S-adenosyl-L-methionine</name>
        <dbReference type="ChEBI" id="CHEBI:59789"/>
    </ligand>
</feature>
<accession>A0AAW1V7I9</accession>
<dbReference type="Gene3D" id="2.40.50.1070">
    <property type="match status" value="1"/>
</dbReference>
<dbReference type="GO" id="GO:0003723">
    <property type="term" value="F:RNA binding"/>
    <property type="evidence" value="ECO:0007669"/>
    <property type="project" value="UniProtKB-UniRule"/>
</dbReference>
<dbReference type="GO" id="GO:0006396">
    <property type="term" value="P:RNA processing"/>
    <property type="evidence" value="ECO:0007669"/>
    <property type="project" value="InterPro"/>
</dbReference>
<dbReference type="SUPFAM" id="SSF54928">
    <property type="entry name" value="RNA-binding domain, RBD"/>
    <property type="match status" value="1"/>
</dbReference>
<protein>
    <recommendedName>
        <fullName evidence="5">tRNA (uracil(54)-C(5))-methyltransferase</fullName>
        <ecNumber evidence="5">2.1.1.35</ecNumber>
    </recommendedName>
</protein>
<dbReference type="InterPro" id="IPR035979">
    <property type="entry name" value="RBD_domain_sf"/>
</dbReference>
<evidence type="ECO:0000256" key="6">
    <source>
        <dbReference type="ARBA" id="ARBA00047278"/>
    </source>
</evidence>
<dbReference type="PANTHER" id="PTHR45904:SF2">
    <property type="entry name" value="TRNA (URACIL-5-)-METHYLTRANSFERASE HOMOLOG A"/>
    <property type="match status" value="1"/>
</dbReference>
<keyword evidence="3 8" id="KW-0949">S-adenosyl-L-methionine</keyword>
<dbReference type="PANTHER" id="PTHR45904">
    <property type="entry name" value="TRNA (URACIL-5-)-METHYLTRANSFERASE"/>
    <property type="match status" value="1"/>
</dbReference>
<comment type="caution">
    <text evidence="8">Lacks conserved residue(s) required for the propagation of feature annotation.</text>
</comment>
<dbReference type="EMBL" id="JARQZJ010000121">
    <property type="protein sequence ID" value="KAK9887879.1"/>
    <property type="molecule type" value="Genomic_DNA"/>
</dbReference>
<feature type="binding site" evidence="8">
    <location>
        <position position="520"/>
    </location>
    <ligand>
        <name>S-adenosyl-L-methionine</name>
        <dbReference type="ChEBI" id="CHEBI:59789"/>
    </ligand>
</feature>
<evidence type="ECO:0000256" key="9">
    <source>
        <dbReference type="SAM" id="MobiDB-lite"/>
    </source>
</evidence>
<evidence type="ECO:0000259" key="10">
    <source>
        <dbReference type="PROSITE" id="PS50102"/>
    </source>
</evidence>
<evidence type="ECO:0000256" key="7">
    <source>
        <dbReference type="PROSITE-ProRule" id="PRU00176"/>
    </source>
</evidence>
<feature type="compositionally biased region" description="Basic and acidic residues" evidence="9">
    <location>
        <begin position="160"/>
        <end position="182"/>
    </location>
</feature>
<dbReference type="CDD" id="cd02440">
    <property type="entry name" value="AdoMet_MTases"/>
    <property type="match status" value="1"/>
</dbReference>